<feature type="compositionally biased region" description="Low complexity" evidence="2">
    <location>
        <begin position="378"/>
        <end position="392"/>
    </location>
</feature>
<evidence type="ECO:0000259" key="3">
    <source>
        <dbReference type="Pfam" id="PF01266"/>
    </source>
</evidence>
<dbReference type="InterPro" id="IPR006076">
    <property type="entry name" value="FAD-dep_OxRdtase"/>
</dbReference>
<name>A0ABV9LCR4_9ACTN</name>
<dbReference type="Gene3D" id="3.30.9.10">
    <property type="entry name" value="D-Amino Acid Oxidase, subunit A, domain 2"/>
    <property type="match status" value="1"/>
</dbReference>
<keyword evidence="5" id="KW-1185">Reference proteome</keyword>
<sequence>MSDVRVAVIGAGVCGLSTATELQDLGVGDVVVLDAGHPGDGSSGLSVGMVETQYVEAADIAVRAHGRRHYDRLERDHGLTFVRGGYLRTARSAADLDAYGRSIERQRAAGVPDAEVLTPAEIARRWPHLVVDDLVGGLFGPSDGHIDGYEYCTLAARLVRERGGRVLTNERLVGAEASSGGWTLRTPRRTVEADVVVNAAGPWAGAVGDLLGAPVPLVPQLHGAVTIELTEPLTPLLPFVMDYVPGSGRAGVYFRSERADQLIAGLHVEEAVADAVSPDVPLGRVDDAFLEELVERLTERLADTDGAAIGRSWTGLYPMTPDHRPIVGRHPSRADVVCAVGGGGNGIQLAPAIGRVAAEALVGVPEPTFAATDPGWDPARLAPAAPAATQAP</sequence>
<accession>A0ABV9LCR4</accession>
<dbReference type="Gene3D" id="3.50.50.60">
    <property type="entry name" value="FAD/NAD(P)-binding domain"/>
    <property type="match status" value="1"/>
</dbReference>
<gene>
    <name evidence="4" type="ORF">ACFO3M_00950</name>
</gene>
<dbReference type="RefSeq" id="WP_387985173.1">
    <property type="nucleotide sequence ID" value="NZ_JBHSGR010000001.1"/>
</dbReference>
<dbReference type="SUPFAM" id="SSF51905">
    <property type="entry name" value="FAD/NAD(P)-binding domain"/>
    <property type="match status" value="1"/>
</dbReference>
<evidence type="ECO:0000313" key="5">
    <source>
        <dbReference type="Proteomes" id="UP001596025"/>
    </source>
</evidence>
<dbReference type="GO" id="GO:0016491">
    <property type="term" value="F:oxidoreductase activity"/>
    <property type="evidence" value="ECO:0007669"/>
    <property type="project" value="UniProtKB-KW"/>
</dbReference>
<dbReference type="Pfam" id="PF01266">
    <property type="entry name" value="DAO"/>
    <property type="match status" value="1"/>
</dbReference>
<dbReference type="PANTHER" id="PTHR13847:SF287">
    <property type="entry name" value="FAD-DEPENDENT OXIDOREDUCTASE DOMAIN-CONTAINING PROTEIN 1"/>
    <property type="match status" value="1"/>
</dbReference>
<organism evidence="4 5">
    <name type="scientific">Geodermatophilus arenarius</name>
    <dbReference type="NCBI Taxonomy" id="1137990"/>
    <lineage>
        <taxon>Bacteria</taxon>
        <taxon>Bacillati</taxon>
        <taxon>Actinomycetota</taxon>
        <taxon>Actinomycetes</taxon>
        <taxon>Geodermatophilales</taxon>
        <taxon>Geodermatophilaceae</taxon>
        <taxon>Geodermatophilus</taxon>
    </lineage>
</organism>
<proteinExistence type="predicted"/>
<dbReference type="Proteomes" id="UP001596025">
    <property type="component" value="Unassembled WGS sequence"/>
</dbReference>
<comment type="caution">
    <text evidence="4">The sequence shown here is derived from an EMBL/GenBank/DDBJ whole genome shotgun (WGS) entry which is preliminary data.</text>
</comment>
<dbReference type="PANTHER" id="PTHR13847">
    <property type="entry name" value="SARCOSINE DEHYDROGENASE-RELATED"/>
    <property type="match status" value="1"/>
</dbReference>
<evidence type="ECO:0000256" key="1">
    <source>
        <dbReference type="ARBA" id="ARBA00023002"/>
    </source>
</evidence>
<feature type="domain" description="FAD dependent oxidoreductase" evidence="3">
    <location>
        <begin position="5"/>
        <end position="359"/>
    </location>
</feature>
<evidence type="ECO:0000313" key="4">
    <source>
        <dbReference type="EMBL" id="MFC4691949.1"/>
    </source>
</evidence>
<dbReference type="EC" id="1.-.-.-" evidence="4"/>
<dbReference type="EMBL" id="JBHSGR010000001">
    <property type="protein sequence ID" value="MFC4691949.1"/>
    <property type="molecule type" value="Genomic_DNA"/>
</dbReference>
<protein>
    <submittedName>
        <fullName evidence="4">NAD(P)/FAD-dependent oxidoreductase</fullName>
        <ecNumber evidence="4">1.-.-.-</ecNumber>
    </submittedName>
</protein>
<reference evidence="5" key="1">
    <citation type="journal article" date="2019" name="Int. J. Syst. Evol. Microbiol.">
        <title>The Global Catalogue of Microorganisms (GCM) 10K type strain sequencing project: providing services to taxonomists for standard genome sequencing and annotation.</title>
        <authorList>
            <consortium name="The Broad Institute Genomics Platform"/>
            <consortium name="The Broad Institute Genome Sequencing Center for Infectious Disease"/>
            <person name="Wu L."/>
            <person name="Ma J."/>
        </authorList>
    </citation>
    <scope>NUCLEOTIDE SEQUENCE [LARGE SCALE GENOMIC DNA]</scope>
    <source>
        <strain evidence="5">CCUG 62763</strain>
    </source>
</reference>
<dbReference type="InterPro" id="IPR036188">
    <property type="entry name" value="FAD/NAD-bd_sf"/>
</dbReference>
<feature type="region of interest" description="Disordered" evidence="2">
    <location>
        <begin position="372"/>
        <end position="392"/>
    </location>
</feature>
<keyword evidence="1 4" id="KW-0560">Oxidoreductase</keyword>
<evidence type="ECO:0000256" key="2">
    <source>
        <dbReference type="SAM" id="MobiDB-lite"/>
    </source>
</evidence>